<evidence type="ECO:0000313" key="3">
    <source>
        <dbReference type="Proteomes" id="UP000326936"/>
    </source>
</evidence>
<feature type="region of interest" description="Disordered" evidence="1">
    <location>
        <begin position="1096"/>
        <end position="1115"/>
    </location>
</feature>
<proteinExistence type="predicted"/>
<dbReference type="OrthoDB" id="6631822at2"/>
<name>A0A5P9CIK2_9VIBR</name>
<dbReference type="RefSeq" id="WP_152430316.1">
    <property type="nucleotide sequence ID" value="NZ_CBCSDK010000002.1"/>
</dbReference>
<feature type="region of interest" description="Disordered" evidence="1">
    <location>
        <begin position="1"/>
        <end position="55"/>
    </location>
</feature>
<feature type="region of interest" description="Disordered" evidence="1">
    <location>
        <begin position="2290"/>
        <end position="2310"/>
    </location>
</feature>
<evidence type="ECO:0000313" key="2">
    <source>
        <dbReference type="EMBL" id="QFT26128.1"/>
    </source>
</evidence>
<sequence length="2431" mass="273725">MKTDSQKYTQQMMSAESTPSLQAADSKLVANQVTTAGERNQNKGPNFDRPNVTGGKIKLREKNECDQSSRDTTLSPKHSDMRVTLSIQPVSEALKGKQQEVIEATCDDSEQVDKDNSDKLWNTALDSLEKTLPYVQQYVKERRNQKSPLVDPKLLNEFHSKVAALKSEGVKTNDSKVLRVSKHLEKLNKQVSDKSTVWLADLYDESPRRAQSLARGLNETIKVLSKVADSLTHSLAVTDIELAEQAIDKAIEEVNELDHGDTLAAMDSHTKKMRSRETSQKIPELLRVPFPKEAIELFDEARKICNTARPVINKQAQAQADKKKQADTADRYGIATLKSAVEGTFCQQDGVEELIGLIDRLSNDKAQKWLGNTKQKHKDTFDQHLKGITHNLSLLVDIYQNPDNYQDAETWIAIRDTLDKSMTGYKKLFKKVENSWSNAPIDTLNRRYGNQATRFFSDAHYLFSEIKNVIPKNLTEKKTATSQFSHGVKNGLRSASTAANKLMQVMASTAHGLSDQVDFRGRSEAEILNASHHQRLVDSGVRALFYQLEQPAQSVSRGADRLYKLMKDLTPIKGELNLERAGALRPEDGQLKDLNLHLDGMIAEIEKNLQELTGKTLDELASLDMTKLWEEKINSDKRRLLQSFKEDGEQAANDIKEIEHKWDGLARPLGERITGGGYAYNVLVPDVASKTAKAVKQIASAVVKAKKRQFNEAKVNAKTAHSIASAATADIEQRAPRGLDDYSKGSHVAKYWATKLNETLQLKLGDSIPSPGQLLTDMKKRGYLVCDPIRVGQSTLSKKDPVGLHMATQVVGELEKLRRGERVAPITQQEYVDEVAKGIVAHMVKWGQRQATGKATYFAVELAFEHGLDAVTLGLSRAIKTSVSATKAAIKIPYALHQAKKHTGVEEDWDYKALDKLLKDKLSYHAAKVGISWLPSEVKGAVGAGIWGVAELKNINTRALEATVNETHARVISGKKSKQFKTSSAEVIAFDVVVGASLTGAGKGIDRAWEARREAQLEAQAEKVLNEERQPADLMMNLIASAYQNIDRGKEEYKEAVDASLAKIASTPFGRDLIESMAQQGIRITMPSDSAYTLKGEHDHETSAGNYANPDNDTVFFDPSYKPSAEDVKDRPWLDCDPAIVLFHEMLHLHYSENPIQFEVSGQTYQFGGKGDPISEHMVAGVDYVSEQGVEFRFSDPKWVKQHLKVGKYVNENDLRRALKQPIREGYYFDARNTGENQARFYNENGEDDSFGRTLYVAMNALRSDTGFRLPKTGDFSNKEREVWDKLADDLPIKASGQVGFSLSESRFIRDHSHLYSAEKLAHTIEYYHRNGLTPWYDNSARLDRDFYFRLSDITLDNGHVIESEDIQLYLELYGGPEKFVEDNVDSALGGKETLVVDMVAQRIDDIRTGQNSIASVNENFFYRSFITDYFTKRNIKASTPVVGYHSEGHFREGNFHPHGHLTTGPNWKSDIQAFTAALESAGYTGPFKEVDFDETFYWYEGQHLRAYYDVEDLARHDHRDCIQRVERVYVYRGAEDKDLIYVSGQIVEVPRHNGRQNIEIDMPPEVFSTLDGPVLMMGGDIKLILPRKKMETLMTVATRRDTASYTYQISNEDYHTVQDSDVQTEFTEKLDSRFEGNNRQQIEEAIERQLKYAPLMRIHSELDSDKEDIKKWLNEFSSGTRQGIFASHECVISDINSIQNPDVFYIPLSQGDSTKYDGLMINWVRGEVIPIPRDLKQRLTLFKTPQFRSSFTESLSQSNIDRLLVKTGQYGTWGKMDNISGYLNELRSASPLDMDQKIEILNMCLDYVAMVAVGQKNPDDDETQALLDLFDYVRPDWGGKVINGLSRSEEADILYSSRMNNFVATMHLQTSYHSLEGREYSVDQFPNKLTDFLVDKLHKDFDYHVTSASEESTQRLIESLREPLRWSSYVLAVGLGAAFPGFAAGVIGGMVTTFLTDTVLDIVQLETEDSLEKRQELLEGIIAKCYTSLGAELGGAVLGPAAGKLVKWMTKTVSRKILGESSEEVMQMIDNIDLRTIQQKIDIERGVSSQNVIKTRWGRIRSHVKAENPTARARKSPIMRELTEEQRTELLENQMSDTLRKYSTFESIVDNTVKIRDVLKAAAILGVINELMLEVDKALDPNISGNAFYQIVKMWFVYSLAGASGEVLNIKTADDLLEEAMTKLDVPPQKRMEFLQKVRDERISKQKLLGDPQVQDAKAAMDSTDPVVSSTRELVGPDGRSNQEVDYYPEDNWSDEANRLMRLLDNRDLTHMAPDIAEVPLAVGEDLKPREMGAIPKRQRKDGNRMQEEEQHLLADRTEANHGQQSSIANQGAIPEVYPFTNSKGEEKLGRMVSGQFQVQEPDGTWVLNNNPYYRIKFVESRRSNNLPTDQVHSEAHQPRDGHTHQELGTMRDGHQIQVQVEVHQPGGDS</sequence>
<feature type="region of interest" description="Disordered" evidence="1">
    <location>
        <begin position="2220"/>
        <end position="2251"/>
    </location>
</feature>
<dbReference type="Pfam" id="PF14891">
    <property type="entry name" value="Peptidase_M91"/>
    <property type="match status" value="1"/>
</dbReference>
<feature type="compositionally biased region" description="Polar residues" evidence="1">
    <location>
        <begin position="1"/>
        <end position="44"/>
    </location>
</feature>
<gene>
    <name evidence="2" type="ORF">FIV01_06790</name>
</gene>
<protein>
    <recommendedName>
        <fullName evidence="4">Tox-PLDMTX domain-containing protein</fullName>
    </recommendedName>
</protein>
<dbReference type="InterPro" id="IPR028208">
    <property type="entry name" value="Effector_pro_NleD-like"/>
</dbReference>
<feature type="compositionally biased region" description="Polar residues" evidence="1">
    <location>
        <begin position="1103"/>
        <end position="1112"/>
    </location>
</feature>
<feature type="compositionally biased region" description="Basic and acidic residues" evidence="1">
    <location>
        <begin position="2393"/>
        <end position="2415"/>
    </location>
</feature>
<dbReference type="Proteomes" id="UP000326936">
    <property type="component" value="Chromosome"/>
</dbReference>
<organism evidence="2 3">
    <name type="scientific">Vibrio aquimaris</name>
    <dbReference type="NCBI Taxonomy" id="2587862"/>
    <lineage>
        <taxon>Bacteria</taxon>
        <taxon>Pseudomonadati</taxon>
        <taxon>Pseudomonadota</taxon>
        <taxon>Gammaproteobacteria</taxon>
        <taxon>Vibrionales</taxon>
        <taxon>Vibrionaceae</taxon>
        <taxon>Vibrio</taxon>
    </lineage>
</organism>
<keyword evidence="3" id="KW-1185">Reference proteome</keyword>
<dbReference type="EMBL" id="CP045350">
    <property type="protein sequence ID" value="QFT26128.1"/>
    <property type="molecule type" value="Genomic_DNA"/>
</dbReference>
<evidence type="ECO:0008006" key="4">
    <source>
        <dbReference type="Google" id="ProtNLM"/>
    </source>
</evidence>
<reference evidence="2 3" key="1">
    <citation type="submission" date="2019-10" db="EMBL/GenBank/DDBJ databases">
        <title>Complete genome sequence of Vibrio sp. strain THAF100, isolated from non-filtered water from the water column of tank 6 of a marine aquarium containing stony-coral fragments. Water maintained at 26 degree C.</title>
        <authorList>
            <person name="Ruckert C."/>
            <person name="Franco A."/>
            <person name="Kalinowski J."/>
            <person name="Glaeser S."/>
        </authorList>
    </citation>
    <scope>NUCLEOTIDE SEQUENCE [LARGE SCALE GENOMIC DNA]</scope>
    <source>
        <strain evidence="2 3">THAF100</strain>
    </source>
</reference>
<feature type="region of interest" description="Disordered" evidence="1">
    <location>
        <begin position="2388"/>
        <end position="2415"/>
    </location>
</feature>
<evidence type="ECO:0000256" key="1">
    <source>
        <dbReference type="SAM" id="MobiDB-lite"/>
    </source>
</evidence>
<accession>A0A5P9CIK2</accession>
<dbReference type="KEGG" id="vaq:FIV01_06790"/>